<evidence type="ECO:0000313" key="11">
    <source>
        <dbReference type="Proteomes" id="UP000034228"/>
    </source>
</evidence>
<dbReference type="PATRIC" id="fig|336831.14.peg.1729"/>
<evidence type="ECO:0000256" key="5">
    <source>
        <dbReference type="ARBA" id="ARBA00023004"/>
    </source>
</evidence>
<dbReference type="OrthoDB" id="9792276at2"/>
<dbReference type="SFLD" id="SFLDG01088">
    <property type="entry name" value="antiviral_proteins"/>
    <property type="match status" value="1"/>
</dbReference>
<keyword evidence="6" id="KW-0411">Iron-sulfur</keyword>
<evidence type="ECO:0000256" key="2">
    <source>
        <dbReference type="ARBA" id="ARBA00022485"/>
    </source>
</evidence>
<sequence>MNTNHTDTLVINWHITEVCNYSCHYCYAAWKKPDEKRELFHDSNSTTKLLLELYNCIQFQYNTLDTSKSPTYKKVRLNFAGGEPLLLSKKLLPIMLEAKRIGFDVSIITNGSLLTEELMAQMAPLLTWFGISIDSTRLSSNHLIGRHTTHQQKLDVERLLSIIDIGKHANPYLKIKLNTVVNAINVFDDLSDFVERLSPQKWKVLQMLPIITTKNVIDEARFEKFIARHHAFQNIICAEKNDDMRNSYLMIDPHGRFFQNSPAEAGSDYVYSSPILSVGASLALQEIQFSTEKFDRRYASNNVGDSCDVL</sequence>
<dbReference type="PROSITE" id="PS51918">
    <property type="entry name" value="RADICAL_SAM"/>
    <property type="match status" value="1"/>
</dbReference>
<dbReference type="SFLD" id="SFLDS00029">
    <property type="entry name" value="Radical_SAM"/>
    <property type="match status" value="1"/>
</dbReference>
<keyword evidence="7" id="KW-0051">Antiviral defense</keyword>
<protein>
    <recommendedName>
        <fullName evidence="8">S-adenosylmethionine-dependent nucleotide dehydratase</fullName>
    </recommendedName>
</protein>
<dbReference type="RefSeq" id="WP_046558040.1">
    <property type="nucleotide sequence ID" value="NZ_LAHO01000012.1"/>
</dbReference>
<proteinExistence type="predicted"/>
<keyword evidence="11" id="KW-1185">Reference proteome</keyword>
<evidence type="ECO:0000256" key="1">
    <source>
        <dbReference type="ARBA" id="ARBA00001966"/>
    </source>
</evidence>
<keyword evidence="3" id="KW-0949">S-adenosyl-L-methionine</keyword>
<evidence type="ECO:0000256" key="7">
    <source>
        <dbReference type="ARBA" id="ARBA00023118"/>
    </source>
</evidence>
<dbReference type="EMBL" id="LAHO01000012">
    <property type="protein sequence ID" value="KKO44959.1"/>
    <property type="molecule type" value="Genomic_DNA"/>
</dbReference>
<comment type="caution">
    <text evidence="10">The sequence shown here is derived from an EMBL/GenBank/DDBJ whole genome shotgun (WGS) entry which is preliminary data.</text>
</comment>
<name>A0A0M2V3H2_9GAMM</name>
<comment type="cofactor">
    <cofactor evidence="1">
        <name>[4Fe-4S] cluster</name>
        <dbReference type="ChEBI" id="CHEBI:49883"/>
    </cofactor>
</comment>
<dbReference type="GO" id="GO:0051607">
    <property type="term" value="P:defense response to virus"/>
    <property type="evidence" value="ECO:0007669"/>
    <property type="project" value="UniProtKB-KW"/>
</dbReference>
<feature type="domain" description="Radical SAM core" evidence="9">
    <location>
        <begin position="5"/>
        <end position="240"/>
    </location>
</feature>
<dbReference type="PANTHER" id="PTHR21339:SF0">
    <property type="entry name" value="S-ADENOSYLMETHIONINE-DEPENDENT NUCLEOTIDE DEHYDRATASE RSAD2"/>
    <property type="match status" value="1"/>
</dbReference>
<dbReference type="NCBIfam" id="NF038283">
    <property type="entry name" value="viperin_w_prok"/>
    <property type="match status" value="1"/>
</dbReference>
<evidence type="ECO:0000256" key="3">
    <source>
        <dbReference type="ARBA" id="ARBA00022691"/>
    </source>
</evidence>
<accession>A0A0M2V3H2</accession>
<dbReference type="SFLD" id="SFLDG01067">
    <property type="entry name" value="SPASM/twitch_domain_containing"/>
    <property type="match status" value="1"/>
</dbReference>
<dbReference type="InterPro" id="IPR013785">
    <property type="entry name" value="Aldolase_TIM"/>
</dbReference>
<dbReference type="InterPro" id="IPR051196">
    <property type="entry name" value="RSAD2/Viperin_antiviral"/>
</dbReference>
<evidence type="ECO:0000256" key="6">
    <source>
        <dbReference type="ARBA" id="ARBA00023014"/>
    </source>
</evidence>
<keyword evidence="2" id="KW-0004">4Fe-4S</keyword>
<dbReference type="SMART" id="SM00729">
    <property type="entry name" value="Elp3"/>
    <property type="match status" value="1"/>
</dbReference>
<dbReference type="SUPFAM" id="SSF102114">
    <property type="entry name" value="Radical SAM enzymes"/>
    <property type="match status" value="1"/>
</dbReference>
<dbReference type="CDD" id="cd01335">
    <property type="entry name" value="Radical_SAM"/>
    <property type="match status" value="1"/>
</dbReference>
<keyword evidence="4" id="KW-0479">Metal-binding</keyword>
<keyword evidence="5" id="KW-0408">Iron</keyword>
<dbReference type="GO" id="GO:0003824">
    <property type="term" value="F:catalytic activity"/>
    <property type="evidence" value="ECO:0007669"/>
    <property type="project" value="InterPro"/>
</dbReference>
<dbReference type="GO" id="GO:0046872">
    <property type="term" value="F:metal ion binding"/>
    <property type="evidence" value="ECO:0007669"/>
    <property type="project" value="UniProtKB-KW"/>
</dbReference>
<reference evidence="10 11" key="1">
    <citation type="submission" date="2015-03" db="EMBL/GenBank/DDBJ databases">
        <title>Draft genome sequences of two protease-producing strains of Arsukibacterium isolated from two cold and alkaline environments.</title>
        <authorList>
            <person name="Lylloff J.E."/>
            <person name="Skov L.B."/>
            <person name="Jepsen M."/>
            <person name="Hallin P.F."/>
            <person name="Sorensen S.J."/>
            <person name="Stougaard P."/>
            <person name="Glaring M.A."/>
        </authorList>
    </citation>
    <scope>NUCLEOTIDE SEQUENCE [LARGE SCALE GENOMIC DNA]</scope>
    <source>
        <strain evidence="10 11">GCM72</strain>
    </source>
</reference>
<dbReference type="STRING" id="336831.WG68_12500"/>
<organism evidence="10 11">
    <name type="scientific">Arsukibacterium ikkense</name>
    <dbReference type="NCBI Taxonomy" id="336831"/>
    <lineage>
        <taxon>Bacteria</taxon>
        <taxon>Pseudomonadati</taxon>
        <taxon>Pseudomonadota</taxon>
        <taxon>Gammaproteobacteria</taxon>
        <taxon>Chromatiales</taxon>
        <taxon>Chromatiaceae</taxon>
        <taxon>Arsukibacterium</taxon>
    </lineage>
</organism>
<dbReference type="Pfam" id="PF04055">
    <property type="entry name" value="Radical_SAM"/>
    <property type="match status" value="1"/>
</dbReference>
<dbReference type="GO" id="GO:0051539">
    <property type="term" value="F:4 iron, 4 sulfur cluster binding"/>
    <property type="evidence" value="ECO:0007669"/>
    <property type="project" value="UniProtKB-KW"/>
</dbReference>
<dbReference type="Gene3D" id="3.20.20.70">
    <property type="entry name" value="Aldolase class I"/>
    <property type="match status" value="1"/>
</dbReference>
<dbReference type="InterPro" id="IPR058240">
    <property type="entry name" value="rSAM_sf"/>
</dbReference>
<dbReference type="InterPro" id="IPR007197">
    <property type="entry name" value="rSAM"/>
</dbReference>
<evidence type="ECO:0000256" key="4">
    <source>
        <dbReference type="ARBA" id="ARBA00022723"/>
    </source>
</evidence>
<dbReference type="InterPro" id="IPR006638">
    <property type="entry name" value="Elp3/MiaA/NifB-like_rSAM"/>
</dbReference>
<evidence type="ECO:0000313" key="10">
    <source>
        <dbReference type="EMBL" id="KKO44959.1"/>
    </source>
</evidence>
<gene>
    <name evidence="10" type="ORF">WG68_12500</name>
</gene>
<evidence type="ECO:0000256" key="8">
    <source>
        <dbReference type="ARBA" id="ARBA00039667"/>
    </source>
</evidence>
<dbReference type="AlphaFoldDB" id="A0A0M2V3H2"/>
<dbReference type="Proteomes" id="UP000034228">
    <property type="component" value="Unassembled WGS sequence"/>
</dbReference>
<evidence type="ECO:0000259" key="9">
    <source>
        <dbReference type="PROSITE" id="PS51918"/>
    </source>
</evidence>
<dbReference type="PANTHER" id="PTHR21339">
    <property type="entry name" value="RADICAL S-ADENOSYL METHIONINE DOMAIN-CONTAINING PROTEIN 2"/>
    <property type="match status" value="1"/>
</dbReference>